<evidence type="ECO:0000256" key="7">
    <source>
        <dbReference type="ARBA" id="ARBA00057608"/>
    </source>
</evidence>
<keyword evidence="3" id="KW-0378">Hydrolase</keyword>
<proteinExistence type="predicted"/>
<evidence type="ECO:0000256" key="9">
    <source>
        <dbReference type="PIRSR" id="PIRSR604597-1"/>
    </source>
</evidence>
<protein>
    <recommendedName>
        <fullName evidence="8">DNA-3-methyladenine glycosylase I</fullName>
        <ecNumber evidence="8">3.2.2.20</ecNumber>
    </recommendedName>
</protein>
<dbReference type="SUPFAM" id="SSF48150">
    <property type="entry name" value="DNA-glycosylase"/>
    <property type="match status" value="1"/>
</dbReference>
<keyword evidence="5" id="KW-0234">DNA repair</keyword>
<dbReference type="AlphaFoldDB" id="A0AA49FMA8"/>
<keyword evidence="4 9" id="KW-0862">Zinc</keyword>
<dbReference type="InterPro" id="IPR011257">
    <property type="entry name" value="DNA_glycosylase"/>
</dbReference>
<dbReference type="InterPro" id="IPR004597">
    <property type="entry name" value="Tag"/>
</dbReference>
<evidence type="ECO:0000256" key="3">
    <source>
        <dbReference type="ARBA" id="ARBA00022801"/>
    </source>
</evidence>
<comment type="function">
    <text evidence="7">Hydrolysis of the deoxyribose N-glycosidic bond to excise 3-methyladenine from the damaged DNA polymer formed by alkylation lesions.</text>
</comment>
<evidence type="ECO:0000256" key="2">
    <source>
        <dbReference type="ARBA" id="ARBA00022763"/>
    </source>
</evidence>
<dbReference type="Proteomes" id="UP001234916">
    <property type="component" value="Chromosome"/>
</dbReference>
<dbReference type="PANTHER" id="PTHR31116">
    <property type="entry name" value="OS04G0501200 PROTEIN"/>
    <property type="match status" value="1"/>
</dbReference>
<evidence type="ECO:0000256" key="6">
    <source>
        <dbReference type="ARBA" id="ARBA00052558"/>
    </source>
</evidence>
<feature type="binding site" evidence="9">
    <location>
        <position position="17"/>
    </location>
    <ligand>
        <name>Zn(2+)</name>
        <dbReference type="ChEBI" id="CHEBI:29105"/>
    </ligand>
</feature>
<evidence type="ECO:0000256" key="4">
    <source>
        <dbReference type="ARBA" id="ARBA00022833"/>
    </source>
</evidence>
<gene>
    <name evidence="10" type="ORF">OHM77_03655</name>
</gene>
<keyword evidence="2" id="KW-0227">DNA damage</keyword>
<comment type="catalytic activity">
    <reaction evidence="6">
        <text>Hydrolysis of alkylated DNA, releasing 3-methyladenine.</text>
        <dbReference type="EC" id="3.2.2.20"/>
    </reaction>
</comment>
<dbReference type="Pfam" id="PF03352">
    <property type="entry name" value="Adenine_glyco"/>
    <property type="match status" value="1"/>
</dbReference>
<feature type="binding site" evidence="9">
    <location>
        <position position="175"/>
    </location>
    <ligand>
        <name>Zn(2+)</name>
        <dbReference type="ChEBI" id="CHEBI:29105"/>
    </ligand>
</feature>
<organism evidence="10">
    <name type="scientific">Candidatus Nitricoxidivorans perseverans</name>
    <dbReference type="NCBI Taxonomy" id="2975601"/>
    <lineage>
        <taxon>Bacteria</taxon>
        <taxon>Pseudomonadati</taxon>
        <taxon>Pseudomonadota</taxon>
        <taxon>Betaproteobacteria</taxon>
        <taxon>Nitrosomonadales</taxon>
        <taxon>Sterolibacteriaceae</taxon>
        <taxon>Candidatus Nitricoxidivorans</taxon>
    </lineage>
</organism>
<evidence type="ECO:0000256" key="5">
    <source>
        <dbReference type="ARBA" id="ARBA00023204"/>
    </source>
</evidence>
<dbReference type="GO" id="GO:0046872">
    <property type="term" value="F:metal ion binding"/>
    <property type="evidence" value="ECO:0007669"/>
    <property type="project" value="UniProtKB-KW"/>
</dbReference>
<dbReference type="KEGG" id="npv:OHM77_03655"/>
<dbReference type="InterPro" id="IPR005019">
    <property type="entry name" value="Adenine_glyco"/>
</dbReference>
<dbReference type="GO" id="GO:0008725">
    <property type="term" value="F:DNA-3-methyladenine glycosylase activity"/>
    <property type="evidence" value="ECO:0007669"/>
    <property type="project" value="UniProtKB-EC"/>
</dbReference>
<sequence>MSRCPWCGSDPLYVAYHDEEWGVPCHDDRTLFEFLILEGAQAGLSWLTVLKKRGNYRRAFDRFDAERIARYTGADVSRLLADPGIVRNRLKIEAAIANARACLSLREQAGSLDAYLWGFVDGRPVRNAWRAPSEVPVTTPAAAALSRDLARRGFRFVGPTISYSLMQAVGLVNDHLVSCFRHGEISRPRPLPNR</sequence>
<evidence type="ECO:0000256" key="8">
    <source>
        <dbReference type="ARBA" id="ARBA00066766"/>
    </source>
</evidence>
<keyword evidence="1 9" id="KW-0479">Metal-binding</keyword>
<evidence type="ECO:0000313" key="10">
    <source>
        <dbReference type="EMBL" id="WIM06394.1"/>
    </source>
</evidence>
<dbReference type="FunFam" id="1.10.340.30:FF:000009">
    <property type="entry name" value="DNA-3-methyladenine glycosylase I"/>
    <property type="match status" value="1"/>
</dbReference>
<feature type="binding site" evidence="9">
    <location>
        <position position="179"/>
    </location>
    <ligand>
        <name>Zn(2+)</name>
        <dbReference type="ChEBI" id="CHEBI:29105"/>
    </ligand>
</feature>
<name>A0AA49FMA8_9PROT</name>
<dbReference type="Gene3D" id="1.10.340.30">
    <property type="entry name" value="Hypothetical protein, domain 2"/>
    <property type="match status" value="1"/>
</dbReference>
<dbReference type="EC" id="3.2.2.20" evidence="8"/>
<dbReference type="GO" id="GO:0006284">
    <property type="term" value="P:base-excision repair"/>
    <property type="evidence" value="ECO:0007669"/>
    <property type="project" value="InterPro"/>
</dbReference>
<accession>A0AA49FMA8</accession>
<dbReference type="NCBIfam" id="TIGR00624">
    <property type="entry name" value="tag"/>
    <property type="match status" value="1"/>
</dbReference>
<evidence type="ECO:0000256" key="1">
    <source>
        <dbReference type="ARBA" id="ARBA00022723"/>
    </source>
</evidence>
<feature type="binding site" evidence="9">
    <location>
        <position position="4"/>
    </location>
    <ligand>
        <name>Zn(2+)</name>
        <dbReference type="ChEBI" id="CHEBI:29105"/>
    </ligand>
</feature>
<dbReference type="EMBL" id="CP107246">
    <property type="protein sequence ID" value="WIM06394.1"/>
    <property type="molecule type" value="Genomic_DNA"/>
</dbReference>
<reference evidence="10" key="1">
    <citation type="journal article" date="2023" name="Nat. Microbiol.">
        <title>Enrichment and characterization of a nitric oxide-reducing microbial community in a continuous bioreactor.</title>
        <authorList>
            <person name="Garrido-Amador P."/>
            <person name="Stortenbeker N."/>
            <person name="Wessels H.J.C.T."/>
            <person name="Speth D.R."/>
            <person name="Garcia-Heredia I."/>
            <person name="Kartal B."/>
        </authorList>
    </citation>
    <scope>NUCLEOTIDE SEQUENCE</scope>
    <source>
        <strain evidence="10">MAG1</strain>
    </source>
</reference>
<dbReference type="PANTHER" id="PTHR31116:SF29">
    <property type="entry name" value="DNA GLYCOSYLASE SUPERFAMILY PROTEIN"/>
    <property type="match status" value="1"/>
</dbReference>